<dbReference type="InterPro" id="IPR003439">
    <property type="entry name" value="ABC_transporter-like_ATP-bd"/>
</dbReference>
<dbReference type="KEGG" id="sphe:GFH32_16700"/>
<gene>
    <name evidence="6" type="ORF">GFH32_16700</name>
</gene>
<name>A0A5Q0QIS7_9SPHI</name>
<keyword evidence="2" id="KW-0813">Transport</keyword>
<dbReference type="Gene3D" id="3.40.50.300">
    <property type="entry name" value="P-loop containing nucleotide triphosphate hydrolases"/>
    <property type="match status" value="1"/>
</dbReference>
<dbReference type="AlphaFoldDB" id="A0A5Q0QIS7"/>
<evidence type="ECO:0000256" key="2">
    <source>
        <dbReference type="ARBA" id="ARBA00022448"/>
    </source>
</evidence>
<dbReference type="PANTHER" id="PTHR43335:SF4">
    <property type="entry name" value="ABC TRANSPORTER, ATP-BINDING PROTEIN"/>
    <property type="match status" value="1"/>
</dbReference>
<dbReference type="Pfam" id="PF00005">
    <property type="entry name" value="ABC_tran"/>
    <property type="match status" value="1"/>
</dbReference>
<dbReference type="SUPFAM" id="SSF52540">
    <property type="entry name" value="P-loop containing nucleoside triphosphate hydrolases"/>
    <property type="match status" value="1"/>
</dbReference>
<feature type="domain" description="ABC transporter" evidence="5">
    <location>
        <begin position="6"/>
        <end position="237"/>
    </location>
</feature>
<protein>
    <submittedName>
        <fullName evidence="6">ATP-binding cassette domain-containing protein</fullName>
    </submittedName>
</protein>
<keyword evidence="7" id="KW-1185">Reference proteome</keyword>
<dbReference type="PROSITE" id="PS50893">
    <property type="entry name" value="ABC_TRANSPORTER_2"/>
    <property type="match status" value="1"/>
</dbReference>
<dbReference type="EMBL" id="CP045652">
    <property type="protein sequence ID" value="QGA27862.1"/>
    <property type="molecule type" value="Genomic_DNA"/>
</dbReference>
<proteinExistence type="inferred from homology"/>
<accession>A0A5Q0QIS7</accession>
<dbReference type="InterPro" id="IPR003593">
    <property type="entry name" value="AAA+_ATPase"/>
</dbReference>
<comment type="similarity">
    <text evidence="1">Belongs to the ABC transporter superfamily.</text>
</comment>
<organism evidence="6 7">
    <name type="scientific">Sphingobacterium zhuxiongii</name>
    <dbReference type="NCBI Taxonomy" id="2662364"/>
    <lineage>
        <taxon>Bacteria</taxon>
        <taxon>Pseudomonadati</taxon>
        <taxon>Bacteroidota</taxon>
        <taxon>Sphingobacteriia</taxon>
        <taxon>Sphingobacteriales</taxon>
        <taxon>Sphingobacteriaceae</taxon>
        <taxon>Sphingobacterium</taxon>
    </lineage>
</organism>
<dbReference type="PANTHER" id="PTHR43335">
    <property type="entry name" value="ABC TRANSPORTER, ATP-BINDING PROTEIN"/>
    <property type="match status" value="1"/>
</dbReference>
<evidence type="ECO:0000259" key="5">
    <source>
        <dbReference type="PROSITE" id="PS50893"/>
    </source>
</evidence>
<dbReference type="InterPro" id="IPR027417">
    <property type="entry name" value="P-loop_NTPase"/>
</dbReference>
<keyword evidence="4 6" id="KW-0067">ATP-binding</keyword>
<dbReference type="RefSeq" id="WP_153512689.1">
    <property type="nucleotide sequence ID" value="NZ_CP045652.1"/>
</dbReference>
<dbReference type="GO" id="GO:0016887">
    <property type="term" value="F:ATP hydrolysis activity"/>
    <property type="evidence" value="ECO:0007669"/>
    <property type="project" value="InterPro"/>
</dbReference>
<reference evidence="6 7" key="1">
    <citation type="submission" date="2019-10" db="EMBL/GenBank/DDBJ databases">
        <authorList>
            <person name="Dong K."/>
        </authorList>
    </citation>
    <scope>NUCLEOTIDE SEQUENCE [LARGE SCALE GENOMIC DNA]</scope>
    <source>
        <strain evidence="7">dk4302</strain>
    </source>
</reference>
<evidence type="ECO:0000313" key="6">
    <source>
        <dbReference type="EMBL" id="QGA27862.1"/>
    </source>
</evidence>
<evidence type="ECO:0000256" key="4">
    <source>
        <dbReference type="ARBA" id="ARBA00022840"/>
    </source>
</evidence>
<evidence type="ECO:0000256" key="1">
    <source>
        <dbReference type="ARBA" id="ARBA00005417"/>
    </source>
</evidence>
<dbReference type="SMART" id="SM00382">
    <property type="entry name" value="AAA"/>
    <property type="match status" value="1"/>
</dbReference>
<dbReference type="GO" id="GO:0005524">
    <property type="term" value="F:ATP binding"/>
    <property type="evidence" value="ECO:0007669"/>
    <property type="project" value="UniProtKB-KW"/>
</dbReference>
<keyword evidence="3" id="KW-0547">Nucleotide-binding</keyword>
<sequence>MKETLIELHSVSKIYGDRKAVDELNLKIFQGEIFGLLGPNGAGKSTTMLMILGLTEASAGNIYVNGLSPYHSAIAVKREIGYLADAVGFYDHMTAHENLAFFASLNQIPRPQVGERVDQLLKLVGLSSVSHKKPSTFSRGMKQRLGIAQALVKRPKILILDEPTLGLDPSGVEELLQLVRDLNALFGITIIISSHQLDQVQKVCHRVGLFVEGKMEAVGSIADLSHQLISKLGHQSSIWWHGEFNRGKSVLTESIIAQWPSATLSWTDQSVKISTPQFSTPQLVKLCVEHGMSIKQVQSNDLTLEEIYGKYFTPEKNEPKSSGV</sequence>
<dbReference type="Proteomes" id="UP000326921">
    <property type="component" value="Chromosome"/>
</dbReference>
<evidence type="ECO:0000313" key="7">
    <source>
        <dbReference type="Proteomes" id="UP000326921"/>
    </source>
</evidence>
<evidence type="ECO:0000256" key="3">
    <source>
        <dbReference type="ARBA" id="ARBA00022741"/>
    </source>
</evidence>